<evidence type="ECO:0000313" key="1">
    <source>
        <dbReference type="EMBL" id="QEE15237.1"/>
    </source>
</evidence>
<dbReference type="EMBL" id="CP042905">
    <property type="protein sequence ID" value="QEE15237.1"/>
    <property type="molecule type" value="Genomic_DNA"/>
</dbReference>
<name>A0A5B9D8M3_9ARCH</name>
<evidence type="ECO:0000313" key="2">
    <source>
        <dbReference type="Proteomes" id="UP000321408"/>
    </source>
</evidence>
<dbReference type="KEGG" id="psyt:DSAG12_01061"/>
<dbReference type="RefSeq" id="WP_147662155.1">
    <property type="nucleotide sequence ID" value="NZ_CP042905.2"/>
</dbReference>
<reference evidence="1 2" key="1">
    <citation type="journal article" date="2020" name="Nature">
        <title>Isolation of an archaeon at the prokaryote-eukaryote interface.</title>
        <authorList>
            <person name="Imachi H."/>
            <person name="Nobu M.K."/>
            <person name="Nakahara N."/>
            <person name="Morono Y."/>
            <person name="Ogawara M."/>
            <person name="Takaki Y."/>
            <person name="Takano Y."/>
            <person name="Uematsu K."/>
            <person name="Ikuta T."/>
            <person name="Ito M."/>
            <person name="Matsui Y."/>
            <person name="Miyazaki M."/>
            <person name="Murata K."/>
            <person name="Saito Y."/>
            <person name="Sakai S."/>
            <person name="Song C."/>
            <person name="Tasumi E."/>
            <person name="Yamanaka Y."/>
            <person name="Yamaguchi T."/>
            <person name="Kamagata Y."/>
            <person name="Tamaki H."/>
            <person name="Takai K."/>
        </authorList>
    </citation>
    <scope>NUCLEOTIDE SEQUENCE [LARGE SCALE GENOMIC DNA]</scope>
    <source>
        <strain evidence="1 2">MK-D1</strain>
    </source>
</reference>
<dbReference type="GeneID" id="41329059"/>
<proteinExistence type="predicted"/>
<gene>
    <name evidence="1" type="ORF">DSAG12_01061</name>
</gene>
<reference evidence="1 2" key="2">
    <citation type="journal article" date="2024" name="Int. J. Syst. Evol. Microbiol.">
        <title>Promethearchaeum syntrophicum gen. nov., sp. nov., an anaerobic, obligately syntrophic archaeon, the first isolate of the lineage 'Asgard' archaea, and proposal of the new archaeal phylum Promethearchaeota phyl. nov. and kingdom Promethearchaeati regn. nov.</title>
        <authorList>
            <person name="Imachi H."/>
            <person name="Nobu M.K."/>
            <person name="Kato S."/>
            <person name="Takaki Y."/>
            <person name="Miyazaki M."/>
            <person name="Miyata M."/>
            <person name="Ogawara M."/>
            <person name="Saito Y."/>
            <person name="Sakai S."/>
            <person name="Tahara Y.O."/>
            <person name="Takano Y."/>
            <person name="Tasumi E."/>
            <person name="Uematsu K."/>
            <person name="Yoshimura T."/>
            <person name="Itoh T."/>
            <person name="Ohkuma M."/>
            <person name="Takai K."/>
        </authorList>
    </citation>
    <scope>NUCLEOTIDE SEQUENCE [LARGE SCALE GENOMIC DNA]</scope>
    <source>
        <strain evidence="1 2">MK-D1</strain>
    </source>
</reference>
<dbReference type="Proteomes" id="UP000321408">
    <property type="component" value="Chromosome"/>
</dbReference>
<keyword evidence="2" id="KW-1185">Reference proteome</keyword>
<dbReference type="AlphaFoldDB" id="A0A5B9D8M3"/>
<protein>
    <submittedName>
        <fullName evidence="1">Uncharacterized protein</fullName>
    </submittedName>
</protein>
<sequence length="112" mass="13384">MSTSQIQYLARINKLQSLQQKVAYFEKTPDQYRKSLEVFKEYIEFVKTFNEPKSLINGLLRMAQYCERMDDRLLSGDLYKDALNLMRTFKLGDSQHIQNLRSKIEALHYYSF</sequence>
<organism evidence="1 2">
    <name type="scientific">Promethearchaeum syntrophicum</name>
    <dbReference type="NCBI Taxonomy" id="2594042"/>
    <lineage>
        <taxon>Archaea</taxon>
        <taxon>Promethearchaeati</taxon>
        <taxon>Promethearchaeota</taxon>
        <taxon>Promethearchaeia</taxon>
        <taxon>Promethearchaeales</taxon>
        <taxon>Promethearchaeaceae</taxon>
        <taxon>Promethearchaeum</taxon>
    </lineage>
</organism>
<accession>A0A5B9D8M3</accession>